<dbReference type="PROSITE" id="PS51186">
    <property type="entry name" value="GNAT"/>
    <property type="match status" value="1"/>
</dbReference>
<dbReference type="OrthoDB" id="9800962at2"/>
<dbReference type="GO" id="GO:0008080">
    <property type="term" value="F:N-acetyltransferase activity"/>
    <property type="evidence" value="ECO:0007669"/>
    <property type="project" value="UniProtKB-ARBA"/>
</dbReference>
<dbReference type="InterPro" id="IPR000182">
    <property type="entry name" value="GNAT_dom"/>
</dbReference>
<keyword evidence="5" id="KW-1185">Reference proteome</keyword>
<dbReference type="AlphaFoldDB" id="A0A2Z6AWP2"/>
<feature type="domain" description="N-acetyltransferase" evidence="3">
    <location>
        <begin position="5"/>
        <end position="164"/>
    </location>
</feature>
<evidence type="ECO:0000313" key="4">
    <source>
        <dbReference type="EMBL" id="BBD07672.1"/>
    </source>
</evidence>
<reference evidence="4 5" key="1">
    <citation type="journal article" date="2018" name="Sci. Adv.">
        <title>Multi-heme cytochromes provide a pathway for survival in energy-limited environments.</title>
        <authorList>
            <person name="Deng X."/>
            <person name="Dohmae N."/>
            <person name="Nealson K.H."/>
            <person name="Hashimoto K."/>
            <person name="Okamoto A."/>
        </authorList>
    </citation>
    <scope>NUCLEOTIDE SEQUENCE [LARGE SCALE GENOMIC DNA]</scope>
    <source>
        <strain evidence="4 5">IS5</strain>
    </source>
</reference>
<evidence type="ECO:0000259" key="3">
    <source>
        <dbReference type="PROSITE" id="PS51186"/>
    </source>
</evidence>
<keyword evidence="1 4" id="KW-0808">Transferase</keyword>
<dbReference type="Pfam" id="PF00583">
    <property type="entry name" value="Acetyltransf_1"/>
    <property type="match status" value="1"/>
</dbReference>
<accession>A0A2Z6AWP2</accession>
<gene>
    <name evidence="4" type="ORF">DFE_0946</name>
</gene>
<dbReference type="Gene3D" id="3.40.630.30">
    <property type="match status" value="1"/>
</dbReference>
<name>A0A2Z6AWP2_9BACT</name>
<protein>
    <submittedName>
        <fullName evidence="4">GCN5-related N-acetyltransferase</fullName>
    </submittedName>
</protein>
<dbReference type="PANTHER" id="PTHR10908:SF0">
    <property type="entry name" value="SEROTONIN N-ACETYLTRANSFERASE"/>
    <property type="match status" value="1"/>
</dbReference>
<evidence type="ECO:0000313" key="5">
    <source>
        <dbReference type="Proteomes" id="UP000269883"/>
    </source>
</evidence>
<dbReference type="SUPFAM" id="SSF55729">
    <property type="entry name" value="Acyl-CoA N-acyltransferases (Nat)"/>
    <property type="match status" value="1"/>
</dbReference>
<dbReference type="CDD" id="cd04301">
    <property type="entry name" value="NAT_SF"/>
    <property type="match status" value="1"/>
</dbReference>
<evidence type="ECO:0000256" key="1">
    <source>
        <dbReference type="ARBA" id="ARBA00022679"/>
    </source>
</evidence>
<evidence type="ECO:0000256" key="2">
    <source>
        <dbReference type="ARBA" id="ARBA00023315"/>
    </source>
</evidence>
<dbReference type="Proteomes" id="UP000269883">
    <property type="component" value="Chromosome"/>
</dbReference>
<organism evidence="4 5">
    <name type="scientific">Desulfovibrio ferrophilus</name>
    <dbReference type="NCBI Taxonomy" id="241368"/>
    <lineage>
        <taxon>Bacteria</taxon>
        <taxon>Pseudomonadati</taxon>
        <taxon>Thermodesulfobacteriota</taxon>
        <taxon>Desulfovibrionia</taxon>
        <taxon>Desulfovibrionales</taxon>
        <taxon>Desulfovibrionaceae</taxon>
        <taxon>Desulfovibrio</taxon>
    </lineage>
</organism>
<dbReference type="RefSeq" id="WP_126377130.1">
    <property type="nucleotide sequence ID" value="NZ_AP017378.1"/>
</dbReference>
<proteinExistence type="predicted"/>
<dbReference type="InterPro" id="IPR016181">
    <property type="entry name" value="Acyl_CoA_acyltransferase"/>
</dbReference>
<keyword evidence="2" id="KW-0012">Acyltransferase</keyword>
<sequence length="164" mass="17854">MQNNIIIRQATPADIDTCLALETVCFPASEAASRESISIRIEQFPEGFYVAENQGQIVGQINSGATSKDDISDEAFKALEGHDAAGSNIVVFSLAVLPDQQGNGLGAQLMRHFIKQSRQQGRQQVLLLCKDVLVPFYSRLGFDDRGLSACTHGGAQWREMGQVL</sequence>
<dbReference type="PANTHER" id="PTHR10908">
    <property type="entry name" value="SEROTONIN N-ACETYLTRANSFERASE"/>
    <property type="match status" value="1"/>
</dbReference>
<dbReference type="InterPro" id="IPR051635">
    <property type="entry name" value="SNAT-like"/>
</dbReference>
<dbReference type="KEGG" id="dfl:DFE_0946"/>
<dbReference type="EMBL" id="AP017378">
    <property type="protein sequence ID" value="BBD07672.1"/>
    <property type="molecule type" value="Genomic_DNA"/>
</dbReference>